<sequence>MNSFTFLNLNCFGLNERHRLIAEGKIPLVTYEWEKEKWGKRMRFGKYGLASGVSPSDLWPTVEEVEEEESFHLYRPFSEVMKEVKSSAEKRKSMLQRRMEELAKNESNYENRLKQYEASLVKVEEKKSEAEAKMEKRILEIQEYFGYRIDPKDPRFEVMFQQKEAEEKKATFLMKLCK</sequence>
<evidence type="ECO:0000256" key="13">
    <source>
        <dbReference type="ARBA" id="ARBA00060144"/>
    </source>
</evidence>
<evidence type="ECO:0000313" key="16">
    <source>
        <dbReference type="WBParaSite" id="SMUV_0000834501-mRNA-1"/>
    </source>
</evidence>
<protein>
    <recommendedName>
        <fullName evidence="11">Large ribosomal subunit protein mL64</fullName>
    </recommendedName>
    <alternativeName>
        <fullName evidence="10">39S ribosomal protein L59, mitochondrial</fullName>
    </alternativeName>
    <alternativeName>
        <fullName evidence="12">Growth arrest and DNA damage-inducible proteins-interacting protein 1</fullName>
    </alternativeName>
</protein>
<dbReference type="GO" id="GO:0005634">
    <property type="term" value="C:nucleus"/>
    <property type="evidence" value="ECO:0007669"/>
    <property type="project" value="UniProtKB-SubCell"/>
</dbReference>
<evidence type="ECO:0000256" key="10">
    <source>
        <dbReference type="ARBA" id="ARBA00030700"/>
    </source>
</evidence>
<evidence type="ECO:0000256" key="2">
    <source>
        <dbReference type="ARBA" id="ARBA00004173"/>
    </source>
</evidence>
<dbReference type="Pfam" id="PF10147">
    <property type="entry name" value="CR6_interact"/>
    <property type="match status" value="1"/>
</dbReference>
<dbReference type="PANTHER" id="PTHR31761:SF1">
    <property type="entry name" value="LARGE RIBOSOMAL SUBUNIT PROTEIN ML64"/>
    <property type="match status" value="1"/>
</dbReference>
<keyword evidence="9" id="KW-0131">Cell cycle</keyword>
<dbReference type="InterPro" id="IPR043035">
    <property type="entry name" value="Ribosomal_mL64_sf"/>
</dbReference>
<evidence type="ECO:0000313" key="15">
    <source>
        <dbReference type="Proteomes" id="UP000046393"/>
    </source>
</evidence>
<dbReference type="GO" id="GO:0005840">
    <property type="term" value="C:ribosome"/>
    <property type="evidence" value="ECO:0007669"/>
    <property type="project" value="UniProtKB-KW"/>
</dbReference>
<evidence type="ECO:0000256" key="3">
    <source>
        <dbReference type="ARBA" id="ARBA00005421"/>
    </source>
</evidence>
<keyword evidence="5 14" id="KW-0175">Coiled coil</keyword>
<keyword evidence="15" id="KW-1185">Reference proteome</keyword>
<keyword evidence="4" id="KW-0689">Ribosomal protein</keyword>
<evidence type="ECO:0000256" key="8">
    <source>
        <dbReference type="ARBA" id="ARBA00023274"/>
    </source>
</evidence>
<dbReference type="STRING" id="451379.A0A0N5AU23"/>
<dbReference type="GO" id="GO:0005739">
    <property type="term" value="C:mitochondrion"/>
    <property type="evidence" value="ECO:0007669"/>
    <property type="project" value="UniProtKB-SubCell"/>
</dbReference>
<dbReference type="PANTHER" id="PTHR31761">
    <property type="entry name" value="GROWTH ARREST AND DNA DAMAGE-INDUCIBLE PROTEINS-INTERACTING PROTEIN 1 GADD45GIP1"/>
    <property type="match status" value="1"/>
</dbReference>
<feature type="coiled-coil region" evidence="14">
    <location>
        <begin position="85"/>
        <end position="140"/>
    </location>
</feature>
<accession>A0A0N5AU23</accession>
<dbReference type="Proteomes" id="UP000046393">
    <property type="component" value="Unplaced"/>
</dbReference>
<dbReference type="WBParaSite" id="SMUV_0000834501-mRNA-1">
    <property type="protein sequence ID" value="SMUV_0000834501-mRNA-1"/>
    <property type="gene ID" value="SMUV_0000834501"/>
</dbReference>
<organism evidence="15 16">
    <name type="scientific">Syphacia muris</name>
    <dbReference type="NCBI Taxonomy" id="451379"/>
    <lineage>
        <taxon>Eukaryota</taxon>
        <taxon>Metazoa</taxon>
        <taxon>Ecdysozoa</taxon>
        <taxon>Nematoda</taxon>
        <taxon>Chromadorea</taxon>
        <taxon>Rhabditida</taxon>
        <taxon>Spirurina</taxon>
        <taxon>Oxyuridomorpha</taxon>
        <taxon>Oxyuroidea</taxon>
        <taxon>Oxyuridae</taxon>
        <taxon>Syphacia</taxon>
    </lineage>
</organism>
<comment type="similarity">
    <text evidence="3">Belongs to the mitochondrion-specific ribosomal protein mL64 family.</text>
</comment>
<keyword evidence="8" id="KW-0687">Ribonucleoprotein</keyword>
<proteinExistence type="inferred from homology"/>
<comment type="function">
    <text evidence="13">Acts as a negative regulator of G1 to S cell cycle phase progression by inhibiting cyclin-dependent kinases. Inhibitory effects are additive with GADD45 proteins but also occur in the absence of GADD45 proteins. Acts as a repressor of the orphan nuclear receptor NR4A1 by inhibiting AB domain-mediated transcriptional activity. May be involved in the hormone-mediated regulation of NR4A1 transcriptional activity. May play a role in mitochondrial protein synthesis.</text>
</comment>
<dbReference type="GO" id="GO:1990904">
    <property type="term" value="C:ribonucleoprotein complex"/>
    <property type="evidence" value="ECO:0007669"/>
    <property type="project" value="UniProtKB-KW"/>
</dbReference>
<evidence type="ECO:0000256" key="11">
    <source>
        <dbReference type="ARBA" id="ARBA00035184"/>
    </source>
</evidence>
<keyword evidence="6" id="KW-0496">Mitochondrion</keyword>
<dbReference type="AlphaFoldDB" id="A0A0N5AU23"/>
<evidence type="ECO:0000256" key="7">
    <source>
        <dbReference type="ARBA" id="ARBA00023242"/>
    </source>
</evidence>
<evidence type="ECO:0000256" key="5">
    <source>
        <dbReference type="ARBA" id="ARBA00023054"/>
    </source>
</evidence>
<evidence type="ECO:0000256" key="6">
    <source>
        <dbReference type="ARBA" id="ARBA00023128"/>
    </source>
</evidence>
<evidence type="ECO:0000256" key="14">
    <source>
        <dbReference type="SAM" id="Coils"/>
    </source>
</evidence>
<evidence type="ECO:0000256" key="1">
    <source>
        <dbReference type="ARBA" id="ARBA00004123"/>
    </source>
</evidence>
<name>A0A0N5AU23_9BILA</name>
<dbReference type="Gene3D" id="6.10.280.120">
    <property type="entry name" value="Growth arrest and DNA-damage-inducible proteins-interacting protein 1"/>
    <property type="match status" value="1"/>
</dbReference>
<reference evidence="16" key="1">
    <citation type="submission" date="2017-02" db="UniProtKB">
        <authorList>
            <consortium name="WormBaseParasite"/>
        </authorList>
    </citation>
    <scope>IDENTIFICATION</scope>
</reference>
<comment type="subcellular location">
    <subcellularLocation>
        <location evidence="2">Mitochondrion</location>
    </subcellularLocation>
    <subcellularLocation>
        <location evidence="1">Nucleus</location>
    </subcellularLocation>
</comment>
<evidence type="ECO:0000256" key="4">
    <source>
        <dbReference type="ARBA" id="ARBA00022980"/>
    </source>
</evidence>
<evidence type="ECO:0000256" key="9">
    <source>
        <dbReference type="ARBA" id="ARBA00023306"/>
    </source>
</evidence>
<keyword evidence="7" id="KW-0539">Nucleus</keyword>
<dbReference type="InterPro" id="IPR018472">
    <property type="entry name" value="Ribosomal_mL64"/>
</dbReference>
<evidence type="ECO:0000256" key="12">
    <source>
        <dbReference type="ARBA" id="ARBA00035485"/>
    </source>
</evidence>